<keyword evidence="2" id="KW-0472">Membrane</keyword>
<dbReference type="AlphaFoldDB" id="A0A370GT63"/>
<gene>
    <name evidence="3" type="ORF">DFR68_11086</name>
</gene>
<keyword evidence="2" id="KW-1133">Transmembrane helix</keyword>
<dbReference type="RefSeq" id="WP_170176884.1">
    <property type="nucleotide sequence ID" value="NZ_QQAZ01000010.1"/>
</dbReference>
<keyword evidence="4" id="KW-1185">Reference proteome</keyword>
<evidence type="ECO:0000256" key="2">
    <source>
        <dbReference type="SAM" id="Phobius"/>
    </source>
</evidence>
<protein>
    <submittedName>
        <fullName evidence="3">Uncharacterized protein</fullName>
    </submittedName>
</protein>
<dbReference type="EMBL" id="QQAZ01000010">
    <property type="protein sequence ID" value="RDI46681.1"/>
    <property type="molecule type" value="Genomic_DNA"/>
</dbReference>
<dbReference type="STRING" id="1210089.GCA_001613165_06838"/>
<evidence type="ECO:0000313" key="4">
    <source>
        <dbReference type="Proteomes" id="UP000255355"/>
    </source>
</evidence>
<keyword evidence="2" id="KW-0812">Transmembrane</keyword>
<proteinExistence type="predicted"/>
<organism evidence="3 4">
    <name type="scientific">Nocardia mexicana</name>
    <dbReference type="NCBI Taxonomy" id="279262"/>
    <lineage>
        <taxon>Bacteria</taxon>
        <taxon>Bacillati</taxon>
        <taxon>Actinomycetota</taxon>
        <taxon>Actinomycetes</taxon>
        <taxon>Mycobacteriales</taxon>
        <taxon>Nocardiaceae</taxon>
        <taxon>Nocardia</taxon>
    </lineage>
</organism>
<feature type="compositionally biased region" description="Pro residues" evidence="1">
    <location>
        <begin position="352"/>
        <end position="384"/>
    </location>
</feature>
<feature type="region of interest" description="Disordered" evidence="1">
    <location>
        <begin position="311"/>
        <end position="413"/>
    </location>
</feature>
<comment type="caution">
    <text evidence="3">The sequence shown here is derived from an EMBL/GenBank/DDBJ whole genome shotgun (WGS) entry which is preliminary data.</text>
</comment>
<feature type="compositionally biased region" description="Low complexity" evidence="1">
    <location>
        <begin position="152"/>
        <end position="166"/>
    </location>
</feature>
<reference evidence="3 4" key="1">
    <citation type="submission" date="2018-07" db="EMBL/GenBank/DDBJ databases">
        <title>Genomic Encyclopedia of Type Strains, Phase IV (KMG-IV): sequencing the most valuable type-strain genomes for metagenomic binning, comparative biology and taxonomic classification.</title>
        <authorList>
            <person name="Goeker M."/>
        </authorList>
    </citation>
    <scope>NUCLEOTIDE SEQUENCE [LARGE SCALE GENOMIC DNA]</scope>
    <source>
        <strain evidence="3 4">DSM 44952</strain>
    </source>
</reference>
<dbReference type="Gene3D" id="3.30.420.40">
    <property type="match status" value="1"/>
</dbReference>
<evidence type="ECO:0000256" key="1">
    <source>
        <dbReference type="SAM" id="MobiDB-lite"/>
    </source>
</evidence>
<feature type="transmembrane region" description="Helical" evidence="2">
    <location>
        <begin position="281"/>
        <end position="302"/>
    </location>
</feature>
<feature type="region of interest" description="Disordered" evidence="1">
    <location>
        <begin position="248"/>
        <end position="274"/>
    </location>
</feature>
<accession>A0A370GT63</accession>
<name>A0A370GT63_9NOCA</name>
<dbReference type="PRINTS" id="PR01217">
    <property type="entry name" value="PRICHEXTENSN"/>
</dbReference>
<dbReference type="Proteomes" id="UP000255355">
    <property type="component" value="Unassembled WGS sequence"/>
</dbReference>
<feature type="compositionally biased region" description="Pro residues" evidence="1">
    <location>
        <begin position="392"/>
        <end position="403"/>
    </location>
</feature>
<feature type="region of interest" description="Disordered" evidence="1">
    <location>
        <begin position="144"/>
        <end position="166"/>
    </location>
</feature>
<feature type="compositionally biased region" description="Low complexity" evidence="1">
    <location>
        <begin position="248"/>
        <end position="264"/>
    </location>
</feature>
<sequence>MATGVGLRIAEDECIAAIVAGAGEPDDDPTEPHYIVRESVLHMSDDGDAALGGDPPEGHSHSITEFFAAVGDPAGISVDDGEAYRAEDLVATALFCLINLAADHLNGPAEFYATHPADWPAQQVTSLRDALDYLGLRSVVLVSEGDLPEPPGESGSAPGAPDTAGRGYARDAARAALAAVLATPAGTTPPDPTHTENSLIVTDVLPALSADGSVAQAYSAAMPAAYSADVPTAYSAGVPTAYSEAAPADRPAAAEAGAPAAAAAEPPPQPPAEARRNRRTLLLVAAAAVVGLVLGGVGMLLMRDEPATPVPPLPNARSEPVPTTAAPPPVFVAPPPTTIIVEPTPEPETLEPAPPPPPPTTEPAPPPPPPTTTSPTRTPRPTPTTPRRTPTPLLPYVPIPSWLPYPTLDKPYG</sequence>
<evidence type="ECO:0000313" key="3">
    <source>
        <dbReference type="EMBL" id="RDI46681.1"/>
    </source>
</evidence>
<feature type="compositionally biased region" description="Pro residues" evidence="1">
    <location>
        <begin position="325"/>
        <end position="337"/>
    </location>
</feature>